<sequence length="116" mass="12906">MSHNQRAGNYYTGGSSSRGHSLHNPPTYWAPALAPAPVPITPDNRRDNKKPAMPMRLHPNGKRRIAIHEVAFVHGHPQPIPLQDYQSAGGDWSLTGDSLVTPEDVFRAQKESRKHK</sequence>
<proteinExistence type="predicted"/>
<feature type="compositionally biased region" description="Polar residues" evidence="1">
    <location>
        <begin position="1"/>
        <end position="19"/>
    </location>
</feature>
<comment type="caution">
    <text evidence="2">The sequence shown here is derived from an EMBL/GenBank/DDBJ whole genome shotgun (WGS) entry which is preliminary data.</text>
</comment>
<evidence type="ECO:0000313" key="3">
    <source>
        <dbReference type="Proteomes" id="UP001212997"/>
    </source>
</evidence>
<dbReference type="Proteomes" id="UP001212997">
    <property type="component" value="Unassembled WGS sequence"/>
</dbReference>
<gene>
    <name evidence="2" type="ORF">NLI96_g5119</name>
</gene>
<evidence type="ECO:0000313" key="2">
    <source>
        <dbReference type="EMBL" id="KAJ3485202.1"/>
    </source>
</evidence>
<name>A0AAD5YH83_9APHY</name>
<reference evidence="2" key="1">
    <citation type="submission" date="2022-07" db="EMBL/GenBank/DDBJ databases">
        <title>Genome Sequence of Physisporinus lineatus.</title>
        <authorList>
            <person name="Buettner E."/>
        </authorList>
    </citation>
    <scope>NUCLEOTIDE SEQUENCE</scope>
    <source>
        <strain evidence="2">VT162</strain>
    </source>
</reference>
<dbReference type="AlphaFoldDB" id="A0AAD5YH83"/>
<evidence type="ECO:0000256" key="1">
    <source>
        <dbReference type="SAM" id="MobiDB-lite"/>
    </source>
</evidence>
<keyword evidence="3" id="KW-1185">Reference proteome</keyword>
<accession>A0AAD5YH83</accession>
<feature type="region of interest" description="Disordered" evidence="1">
    <location>
        <begin position="1"/>
        <end position="60"/>
    </location>
</feature>
<dbReference type="EMBL" id="JANAWD010000161">
    <property type="protein sequence ID" value="KAJ3485202.1"/>
    <property type="molecule type" value="Genomic_DNA"/>
</dbReference>
<organism evidence="2 3">
    <name type="scientific">Meripilus lineatus</name>
    <dbReference type="NCBI Taxonomy" id="2056292"/>
    <lineage>
        <taxon>Eukaryota</taxon>
        <taxon>Fungi</taxon>
        <taxon>Dikarya</taxon>
        <taxon>Basidiomycota</taxon>
        <taxon>Agaricomycotina</taxon>
        <taxon>Agaricomycetes</taxon>
        <taxon>Polyporales</taxon>
        <taxon>Meripilaceae</taxon>
        <taxon>Meripilus</taxon>
    </lineage>
</organism>
<protein>
    <submittedName>
        <fullName evidence="2">Uncharacterized protein</fullName>
    </submittedName>
</protein>